<dbReference type="Proteomes" id="UP000569329">
    <property type="component" value="Unassembled WGS sequence"/>
</dbReference>
<keyword evidence="10" id="KW-1185">Reference proteome</keyword>
<keyword evidence="2" id="KW-0521">NADP</keyword>
<feature type="region of interest" description="Disordered" evidence="7">
    <location>
        <begin position="263"/>
        <end position="287"/>
    </location>
</feature>
<dbReference type="PIRSF" id="PIRSF000097">
    <property type="entry name" value="AKR"/>
    <property type="match status" value="1"/>
</dbReference>
<dbReference type="InterPro" id="IPR023210">
    <property type="entry name" value="NADP_OxRdtase_dom"/>
</dbReference>
<dbReference type="InterPro" id="IPR036812">
    <property type="entry name" value="NAD(P)_OxRdtase_dom_sf"/>
</dbReference>
<dbReference type="PANTHER" id="PTHR43827:SF3">
    <property type="entry name" value="NADP-DEPENDENT OXIDOREDUCTASE DOMAIN-CONTAINING PROTEIN"/>
    <property type="match status" value="1"/>
</dbReference>
<evidence type="ECO:0000259" key="8">
    <source>
        <dbReference type="Pfam" id="PF00248"/>
    </source>
</evidence>
<dbReference type="Gene3D" id="3.20.20.100">
    <property type="entry name" value="NADP-dependent oxidoreductase domain"/>
    <property type="match status" value="1"/>
</dbReference>
<evidence type="ECO:0000313" key="9">
    <source>
        <dbReference type="EMBL" id="MBA8823963.1"/>
    </source>
</evidence>
<proteinExistence type="inferred from homology"/>
<gene>
    <name evidence="9" type="ORF">FHX42_001292</name>
</gene>
<reference evidence="9 10" key="1">
    <citation type="submission" date="2020-07" db="EMBL/GenBank/DDBJ databases">
        <title>Sequencing the genomes of 1000 actinobacteria strains.</title>
        <authorList>
            <person name="Klenk H.-P."/>
        </authorList>
    </citation>
    <scope>NUCLEOTIDE SEQUENCE [LARGE SCALE GENOMIC DNA]</scope>
    <source>
        <strain evidence="9 10">DSM 45975</strain>
    </source>
</reference>
<accession>A0A839DSA8</accession>
<dbReference type="Pfam" id="PF00248">
    <property type="entry name" value="Aldo_ket_red"/>
    <property type="match status" value="1"/>
</dbReference>
<dbReference type="AlphaFoldDB" id="A0A839DSA8"/>
<name>A0A839DSA8_9PSEU</name>
<feature type="site" description="Lowers pKa of active site Tyr" evidence="6">
    <location>
        <position position="77"/>
    </location>
</feature>
<dbReference type="InterPro" id="IPR018170">
    <property type="entry name" value="Aldo/ket_reductase_CS"/>
</dbReference>
<evidence type="ECO:0000256" key="2">
    <source>
        <dbReference type="ARBA" id="ARBA00022857"/>
    </source>
</evidence>
<dbReference type="EC" id="1.1.1.346" evidence="9"/>
<dbReference type="PRINTS" id="PR00069">
    <property type="entry name" value="ALDKETRDTASE"/>
</dbReference>
<evidence type="ECO:0000256" key="7">
    <source>
        <dbReference type="SAM" id="MobiDB-lite"/>
    </source>
</evidence>
<dbReference type="InterPro" id="IPR020471">
    <property type="entry name" value="AKR"/>
</dbReference>
<evidence type="ECO:0000256" key="1">
    <source>
        <dbReference type="ARBA" id="ARBA00007905"/>
    </source>
</evidence>
<evidence type="ECO:0000256" key="4">
    <source>
        <dbReference type="PIRSR" id="PIRSR000097-1"/>
    </source>
</evidence>
<organism evidence="9 10">
    <name type="scientific">Halosaccharopolyspora lacisalsi</name>
    <dbReference type="NCBI Taxonomy" id="1000566"/>
    <lineage>
        <taxon>Bacteria</taxon>
        <taxon>Bacillati</taxon>
        <taxon>Actinomycetota</taxon>
        <taxon>Actinomycetes</taxon>
        <taxon>Pseudonocardiales</taxon>
        <taxon>Pseudonocardiaceae</taxon>
        <taxon>Halosaccharopolyspora</taxon>
    </lineage>
</organism>
<protein>
    <submittedName>
        <fullName evidence="9">2,5-diketo-D-gluconate reductase A</fullName>
        <ecNumber evidence="9">1.1.1.346</ecNumber>
    </submittedName>
</protein>
<feature type="domain" description="NADP-dependent oxidoreductase" evidence="8">
    <location>
        <begin position="27"/>
        <end position="264"/>
    </location>
</feature>
<dbReference type="PROSITE" id="PS00798">
    <property type="entry name" value="ALDOKETO_REDUCTASE_1"/>
    <property type="match status" value="1"/>
</dbReference>
<sequence>MVDATNAVPRIELNDGTQIPQLGFGVYQIDPAETEQAVSTALEAGYRHVDTAAAYRNERQVGESVRASDEQVYVTTKYMNPTEDHGYEDAKGAFQRSIDRLGLDHVDLYLIHFPIGAGEGYTASWRALTELRNTDGLRSIGVSNFTSTHLARAIDETGVTPAVNQVELHPYFQQAELRRDHAQRGIATEAWGPLGQGAVLEDPVLTEIAEAHGKTVAQVVIRWHLQLGTIVIPKSVTASRIRANFDVFDFELTTEQMRSIETLDRADGRNGPDPNTFVFPKEPMPET</sequence>
<dbReference type="PROSITE" id="PS00063">
    <property type="entry name" value="ALDOKETO_REDUCTASE_3"/>
    <property type="match status" value="1"/>
</dbReference>
<feature type="binding site" evidence="5">
    <location>
        <position position="112"/>
    </location>
    <ligand>
        <name>substrate</name>
    </ligand>
</feature>
<keyword evidence="3 9" id="KW-0560">Oxidoreductase</keyword>
<evidence type="ECO:0000313" key="10">
    <source>
        <dbReference type="Proteomes" id="UP000569329"/>
    </source>
</evidence>
<evidence type="ECO:0000256" key="5">
    <source>
        <dbReference type="PIRSR" id="PIRSR000097-2"/>
    </source>
</evidence>
<comment type="similarity">
    <text evidence="1">Belongs to the aldo/keto reductase family.</text>
</comment>
<dbReference type="RefSeq" id="WP_182543158.1">
    <property type="nucleotide sequence ID" value="NZ_JACGWZ010000001.1"/>
</dbReference>
<dbReference type="SUPFAM" id="SSF51430">
    <property type="entry name" value="NAD(P)-linked oxidoreductase"/>
    <property type="match status" value="1"/>
</dbReference>
<evidence type="ECO:0000256" key="3">
    <source>
        <dbReference type="ARBA" id="ARBA00023002"/>
    </source>
</evidence>
<dbReference type="FunFam" id="3.20.20.100:FF:000015">
    <property type="entry name" value="Oxidoreductase, aldo/keto reductase family"/>
    <property type="match status" value="1"/>
</dbReference>
<dbReference type="EMBL" id="JACGWZ010000001">
    <property type="protein sequence ID" value="MBA8823963.1"/>
    <property type="molecule type" value="Genomic_DNA"/>
</dbReference>
<evidence type="ECO:0000256" key="6">
    <source>
        <dbReference type="PIRSR" id="PIRSR000097-3"/>
    </source>
</evidence>
<dbReference type="GO" id="GO:0016616">
    <property type="term" value="F:oxidoreductase activity, acting on the CH-OH group of donors, NAD or NADP as acceptor"/>
    <property type="evidence" value="ECO:0007669"/>
    <property type="project" value="UniProtKB-ARBA"/>
</dbReference>
<dbReference type="PANTHER" id="PTHR43827">
    <property type="entry name" value="2,5-DIKETO-D-GLUCONIC ACID REDUCTASE"/>
    <property type="match status" value="1"/>
</dbReference>
<feature type="active site" description="Proton donor" evidence="4">
    <location>
        <position position="55"/>
    </location>
</feature>
<comment type="caution">
    <text evidence="9">The sequence shown here is derived from an EMBL/GenBank/DDBJ whole genome shotgun (WGS) entry which is preliminary data.</text>
</comment>